<keyword evidence="4" id="KW-1185">Reference proteome</keyword>
<dbReference type="EMBL" id="LT594629">
    <property type="protein sequence ID" value="SCN12373.1"/>
    <property type="molecule type" value="Genomic_DNA"/>
</dbReference>
<gene>
    <name evidence="3" type="primary">PmUG01_08050300</name>
    <name evidence="3" type="ORF">PMUG01_08050300</name>
</gene>
<keyword evidence="2" id="KW-1133">Transmembrane helix</keyword>
<keyword evidence="2" id="KW-0812">Transmembrane</keyword>
<dbReference type="OrthoDB" id="385327at2759"/>
<protein>
    <submittedName>
        <fullName evidence="3">Uncharacterized protein</fullName>
    </submittedName>
</protein>
<dbReference type="GeneID" id="39868485"/>
<dbReference type="Proteomes" id="UP000219813">
    <property type="component" value="Chromosome 8"/>
</dbReference>
<feature type="transmembrane region" description="Helical" evidence="2">
    <location>
        <begin position="129"/>
        <end position="146"/>
    </location>
</feature>
<accession>A0A1D3PB13</accession>
<evidence type="ECO:0000313" key="4">
    <source>
        <dbReference type="Proteomes" id="UP000219813"/>
    </source>
</evidence>
<organism evidence="3 4">
    <name type="scientific">Plasmodium malariae</name>
    <dbReference type="NCBI Taxonomy" id="5858"/>
    <lineage>
        <taxon>Eukaryota</taxon>
        <taxon>Sar</taxon>
        <taxon>Alveolata</taxon>
        <taxon>Apicomplexa</taxon>
        <taxon>Aconoidasida</taxon>
        <taxon>Haemosporida</taxon>
        <taxon>Plasmodiidae</taxon>
        <taxon>Plasmodium</taxon>
        <taxon>Plasmodium (Plasmodium)</taxon>
    </lineage>
</organism>
<feature type="transmembrane region" description="Helical" evidence="2">
    <location>
        <begin position="175"/>
        <end position="193"/>
    </location>
</feature>
<reference evidence="3 4" key="1">
    <citation type="submission" date="2016-06" db="EMBL/GenBank/DDBJ databases">
        <authorList>
            <consortium name="Pathogen Informatics"/>
        </authorList>
    </citation>
    <scope>NUCLEOTIDE SEQUENCE [LARGE SCALE GENOMIC DNA]</scope>
</reference>
<evidence type="ECO:0000256" key="1">
    <source>
        <dbReference type="SAM" id="MobiDB-lite"/>
    </source>
</evidence>
<dbReference type="RefSeq" id="XP_028861344.1">
    <property type="nucleotide sequence ID" value="XM_029004679.1"/>
</dbReference>
<sequence length="200" mass="23644">MIYSSKIWKTVARKSRGIIQNEGLSRFMSFEKRNTKSTHVYVKRKIYNYNNYNNSSSHSNSTRNSNSVSNSSRNSNNNNNCYYVRKNANGTNGGGNKSAFFQKKVLPFKKGLEKENYFKRTKIYYIEKNIFFIFGCFTSLYSVFVYDFFTNRYLQIFANFFFLIFHVSKHTVNMLACAIHILFILFQICVLFFKCNINLR</sequence>
<keyword evidence="2" id="KW-0472">Membrane</keyword>
<proteinExistence type="predicted"/>
<dbReference type="VEuPathDB" id="PlasmoDB:PmUG01_08050300"/>
<dbReference type="KEGG" id="pmal:PMUG01_08050300"/>
<name>A0A1D3PB13_PLAMA</name>
<evidence type="ECO:0000313" key="3">
    <source>
        <dbReference type="EMBL" id="SCN12373.1"/>
    </source>
</evidence>
<evidence type="ECO:0000256" key="2">
    <source>
        <dbReference type="SAM" id="Phobius"/>
    </source>
</evidence>
<dbReference type="AlphaFoldDB" id="A0A1D3PB13"/>
<feature type="region of interest" description="Disordered" evidence="1">
    <location>
        <begin position="52"/>
        <end position="78"/>
    </location>
</feature>